<keyword evidence="4" id="KW-1185">Reference proteome</keyword>
<comment type="caution">
    <text evidence="3">The sequence shown here is derived from an EMBL/GenBank/DDBJ whole genome shotgun (WGS) entry which is preliminary data.</text>
</comment>
<protein>
    <recommendedName>
        <fullName evidence="2">DUF7721 domain-containing protein</fullName>
    </recommendedName>
</protein>
<dbReference type="AlphaFoldDB" id="A0A9P6PVI1"/>
<dbReference type="Proteomes" id="UP000807716">
    <property type="component" value="Unassembled WGS sequence"/>
</dbReference>
<dbReference type="InterPro" id="IPR056138">
    <property type="entry name" value="DUF7721"/>
</dbReference>
<sequence length="213" mass="21353">MDQFISLAAQFDKNGLLQKFAGHDDDDKEAVNKSLDKVEREGVREADDSDIHQAKAAHDKVYSNDQDNADDDELGKAAGTQAFKSYEEESERSGGSAGGKDALVQMAIAEAMKLMGKSGGGSGGGDKSAILQTAITTAMGLFMSKNGSGGSSGTLGALMSALGGGGASGKKSSDGDNEGGSGSGGSTNPALGMLAGMGGEKGQALAGMLGKFM</sequence>
<dbReference type="EMBL" id="JAAAJB010000552">
    <property type="protein sequence ID" value="KAG0253865.1"/>
    <property type="molecule type" value="Genomic_DNA"/>
</dbReference>
<dbReference type="OrthoDB" id="2290255at2759"/>
<accession>A0A9P6PVI1</accession>
<feature type="region of interest" description="Disordered" evidence="1">
    <location>
        <begin position="23"/>
        <end position="99"/>
    </location>
</feature>
<gene>
    <name evidence="3" type="ORF">DFQ27_007161</name>
</gene>
<evidence type="ECO:0000313" key="4">
    <source>
        <dbReference type="Proteomes" id="UP000807716"/>
    </source>
</evidence>
<evidence type="ECO:0000313" key="3">
    <source>
        <dbReference type="EMBL" id="KAG0253865.1"/>
    </source>
</evidence>
<feature type="domain" description="DUF7721" evidence="2">
    <location>
        <begin position="12"/>
        <end position="88"/>
    </location>
</feature>
<feature type="compositionally biased region" description="Basic and acidic residues" evidence="1">
    <location>
        <begin position="23"/>
        <end position="62"/>
    </location>
</feature>
<proteinExistence type="predicted"/>
<organism evidence="3 4">
    <name type="scientific">Actinomortierella ambigua</name>
    <dbReference type="NCBI Taxonomy" id="1343610"/>
    <lineage>
        <taxon>Eukaryota</taxon>
        <taxon>Fungi</taxon>
        <taxon>Fungi incertae sedis</taxon>
        <taxon>Mucoromycota</taxon>
        <taxon>Mortierellomycotina</taxon>
        <taxon>Mortierellomycetes</taxon>
        <taxon>Mortierellales</taxon>
        <taxon>Mortierellaceae</taxon>
        <taxon>Actinomortierella</taxon>
    </lineage>
</organism>
<feature type="region of interest" description="Disordered" evidence="1">
    <location>
        <begin position="163"/>
        <end position="194"/>
    </location>
</feature>
<dbReference type="Pfam" id="PF24845">
    <property type="entry name" value="DUF7721"/>
    <property type="match status" value="1"/>
</dbReference>
<name>A0A9P6PVI1_9FUNG</name>
<evidence type="ECO:0000256" key="1">
    <source>
        <dbReference type="SAM" id="MobiDB-lite"/>
    </source>
</evidence>
<evidence type="ECO:0000259" key="2">
    <source>
        <dbReference type="Pfam" id="PF24845"/>
    </source>
</evidence>
<reference evidence="3" key="1">
    <citation type="journal article" date="2020" name="Fungal Divers.">
        <title>Resolving the Mortierellaceae phylogeny through synthesis of multi-gene phylogenetics and phylogenomics.</title>
        <authorList>
            <person name="Vandepol N."/>
            <person name="Liber J."/>
            <person name="Desiro A."/>
            <person name="Na H."/>
            <person name="Kennedy M."/>
            <person name="Barry K."/>
            <person name="Grigoriev I.V."/>
            <person name="Miller A.N."/>
            <person name="O'Donnell K."/>
            <person name="Stajich J.E."/>
            <person name="Bonito G."/>
        </authorList>
    </citation>
    <scope>NUCLEOTIDE SEQUENCE</scope>
    <source>
        <strain evidence="3">BC1065</strain>
    </source>
</reference>